<organism evidence="3 4">
    <name type="scientific">Lutzomyia longipalpis</name>
    <name type="common">Sand fly</name>
    <dbReference type="NCBI Taxonomy" id="7200"/>
    <lineage>
        <taxon>Eukaryota</taxon>
        <taxon>Metazoa</taxon>
        <taxon>Ecdysozoa</taxon>
        <taxon>Arthropoda</taxon>
        <taxon>Hexapoda</taxon>
        <taxon>Insecta</taxon>
        <taxon>Pterygota</taxon>
        <taxon>Neoptera</taxon>
        <taxon>Endopterygota</taxon>
        <taxon>Diptera</taxon>
        <taxon>Nematocera</taxon>
        <taxon>Psychodoidea</taxon>
        <taxon>Psychodidae</taxon>
        <taxon>Lutzomyia</taxon>
        <taxon>Lutzomyia</taxon>
    </lineage>
</organism>
<sequence>MKFFLSVIIFGLFVAAVVGQRWIGIGERQPGETLLGFIEDSSISDTPQNHTFQLFYQGVPGNVISYVHVNIDPKYSQLQFPVLGQFYDFWITIFLTNTTYLSANMYVYGFLPSLHEKKNFKLPIQEPEIITLNGDDY</sequence>
<keyword evidence="4" id="KW-1185">Reference proteome</keyword>
<name>A0A1B0CQF2_LUTLO</name>
<dbReference type="EnsemblMetazoa" id="LLOJ007101-RA">
    <property type="protein sequence ID" value="LLOJ007101-PA"/>
    <property type="gene ID" value="LLOJ007101"/>
</dbReference>
<reference evidence="3" key="1">
    <citation type="submission" date="2020-05" db="UniProtKB">
        <authorList>
            <consortium name="EnsemblMetazoa"/>
        </authorList>
    </citation>
    <scope>IDENTIFICATION</scope>
    <source>
        <strain evidence="3">Jacobina</strain>
    </source>
</reference>
<accession>A0A1B0CQF2</accession>
<evidence type="ECO:0000313" key="3">
    <source>
        <dbReference type="EnsemblMetazoa" id="LLOJ007101-PA"/>
    </source>
</evidence>
<dbReference type="EMBL" id="AJWK01023483">
    <property type="status" value="NOT_ANNOTATED_CDS"/>
    <property type="molecule type" value="Genomic_DNA"/>
</dbReference>
<feature type="chain" id="PRO_5008406015" description="Secreted protein" evidence="2">
    <location>
        <begin position="20"/>
        <end position="137"/>
    </location>
</feature>
<protein>
    <recommendedName>
        <fullName evidence="5">Secreted protein</fullName>
    </recommendedName>
</protein>
<keyword evidence="1" id="KW-0812">Transmembrane</keyword>
<evidence type="ECO:0000256" key="1">
    <source>
        <dbReference type="SAM" id="Phobius"/>
    </source>
</evidence>
<keyword evidence="2" id="KW-0732">Signal</keyword>
<feature type="signal peptide" evidence="2">
    <location>
        <begin position="1"/>
        <end position="19"/>
    </location>
</feature>
<feature type="transmembrane region" description="Helical" evidence="1">
    <location>
        <begin position="89"/>
        <end position="111"/>
    </location>
</feature>
<evidence type="ECO:0000313" key="4">
    <source>
        <dbReference type="Proteomes" id="UP000092461"/>
    </source>
</evidence>
<evidence type="ECO:0008006" key="5">
    <source>
        <dbReference type="Google" id="ProtNLM"/>
    </source>
</evidence>
<dbReference type="VEuPathDB" id="VectorBase:LLOJ007101"/>
<keyword evidence="1" id="KW-0472">Membrane</keyword>
<evidence type="ECO:0000256" key="2">
    <source>
        <dbReference type="SAM" id="SignalP"/>
    </source>
</evidence>
<proteinExistence type="predicted"/>
<dbReference type="AlphaFoldDB" id="A0A1B0CQF2"/>
<dbReference type="Proteomes" id="UP000092461">
    <property type="component" value="Unassembled WGS sequence"/>
</dbReference>
<keyword evidence="1" id="KW-1133">Transmembrane helix</keyword>